<feature type="region of interest" description="Disordered" evidence="1">
    <location>
        <begin position="286"/>
        <end position="390"/>
    </location>
</feature>
<protein>
    <recommendedName>
        <fullName evidence="2">DUF4745 domain-containing protein</fullName>
    </recommendedName>
</protein>
<gene>
    <name evidence="3" type="ORF">BIW11_00771</name>
</gene>
<feature type="region of interest" description="Disordered" evidence="1">
    <location>
        <begin position="159"/>
        <end position="198"/>
    </location>
</feature>
<feature type="compositionally biased region" description="Polar residues" evidence="1">
    <location>
        <begin position="189"/>
        <end position="198"/>
    </location>
</feature>
<evidence type="ECO:0000313" key="3">
    <source>
        <dbReference type="EMBL" id="OQR75452.1"/>
    </source>
</evidence>
<sequence>MNEVSSLLDHCGLYVSAMNGFCMSGCSLAKCLVKVFHAVPLYRETASTLLANWEEIAQTTAAASASVKTEALMQLQDVLTRLEGHSGEDRDTELTESVHVVSSCLMAYIELQAQFSYSVFKALGKLSRQQSGQCGFLKNGSRAEEAVRKQFAQIINRLTGPSAKTPTSPTVALPTTPSTLQTSPQVQSGQQNTITTSSCGGSVWPAEIHLAPSSGELASASPESTLAASTEPDAEDSGLNDVINLLSIGATGTPGSPPASSGPPKVPPRPNALSQDAFRLKQQLEVSQAESAVAKKPGEPTVTPWSPFAPSQWGNPDWSTENLRNSWQRSTGSQSHRTSETESDPGWLRWQVGSCVAPGTLSGTTGTKEKTSTWPRPLRDPAAPWEWADGDDIDDGLLALEGGPRDAGERVAKTCTWPLKMADGAWSLDPPDHWNNKQTVESDPNHPMSVHQRSHPDRSAAPPWEQRNSPDQGFQLFTPR</sequence>
<dbReference type="Pfam" id="PF15923">
    <property type="entry name" value="DUF4745"/>
    <property type="match status" value="1"/>
</dbReference>
<reference evidence="3 4" key="1">
    <citation type="journal article" date="2017" name="Gigascience">
        <title>Draft genome of the honey bee ectoparasitic mite, Tropilaelaps mercedesae, is shaped by the parasitic life history.</title>
        <authorList>
            <person name="Dong X."/>
            <person name="Armstrong S.D."/>
            <person name="Xia D."/>
            <person name="Makepeace B.L."/>
            <person name="Darby A.C."/>
            <person name="Kadowaki T."/>
        </authorList>
    </citation>
    <scope>NUCLEOTIDE SEQUENCE [LARGE SCALE GENOMIC DNA]</scope>
    <source>
        <strain evidence="3">Wuxi-XJTLU</strain>
    </source>
</reference>
<dbReference type="STRING" id="418985.A0A1V9XPX8"/>
<dbReference type="InParanoid" id="A0A1V9XPX8"/>
<dbReference type="EMBL" id="MNPL01006347">
    <property type="protein sequence ID" value="OQR75452.1"/>
    <property type="molecule type" value="Genomic_DNA"/>
</dbReference>
<organism evidence="3 4">
    <name type="scientific">Tropilaelaps mercedesae</name>
    <dbReference type="NCBI Taxonomy" id="418985"/>
    <lineage>
        <taxon>Eukaryota</taxon>
        <taxon>Metazoa</taxon>
        <taxon>Ecdysozoa</taxon>
        <taxon>Arthropoda</taxon>
        <taxon>Chelicerata</taxon>
        <taxon>Arachnida</taxon>
        <taxon>Acari</taxon>
        <taxon>Parasitiformes</taxon>
        <taxon>Mesostigmata</taxon>
        <taxon>Gamasina</taxon>
        <taxon>Dermanyssoidea</taxon>
        <taxon>Laelapidae</taxon>
        <taxon>Tropilaelaps</taxon>
    </lineage>
</organism>
<feature type="domain" description="DUF4745" evidence="2">
    <location>
        <begin position="9"/>
        <end position="117"/>
    </location>
</feature>
<dbReference type="OrthoDB" id="43807at2759"/>
<feature type="compositionally biased region" description="Polar residues" evidence="1">
    <location>
        <begin position="312"/>
        <end position="336"/>
    </location>
</feature>
<proteinExistence type="predicted"/>
<feature type="region of interest" description="Disordered" evidence="1">
    <location>
        <begin position="215"/>
        <end position="272"/>
    </location>
</feature>
<feature type="region of interest" description="Disordered" evidence="1">
    <location>
        <begin position="422"/>
        <end position="480"/>
    </location>
</feature>
<dbReference type="InterPro" id="IPR031813">
    <property type="entry name" value="DUF4745"/>
</dbReference>
<name>A0A1V9XPX8_9ACAR</name>
<dbReference type="AlphaFoldDB" id="A0A1V9XPX8"/>
<comment type="caution">
    <text evidence="3">The sequence shown here is derived from an EMBL/GenBank/DDBJ whole genome shotgun (WGS) entry which is preliminary data.</text>
</comment>
<evidence type="ECO:0000259" key="2">
    <source>
        <dbReference type="Pfam" id="PF15923"/>
    </source>
</evidence>
<evidence type="ECO:0000256" key="1">
    <source>
        <dbReference type="SAM" id="MobiDB-lite"/>
    </source>
</evidence>
<feature type="compositionally biased region" description="Pro residues" evidence="1">
    <location>
        <begin position="255"/>
        <end position="270"/>
    </location>
</feature>
<evidence type="ECO:0000313" key="4">
    <source>
        <dbReference type="Proteomes" id="UP000192247"/>
    </source>
</evidence>
<keyword evidence="4" id="KW-1185">Reference proteome</keyword>
<feature type="compositionally biased region" description="Low complexity" evidence="1">
    <location>
        <begin position="173"/>
        <end position="188"/>
    </location>
</feature>
<dbReference type="Proteomes" id="UP000192247">
    <property type="component" value="Unassembled WGS sequence"/>
</dbReference>
<accession>A0A1V9XPX8</accession>